<sequence length="164" mass="17173">MDGMRIQSTKPSVHIWIPLVLGCSNVQDGMAILGGRGWPTQGPRLGCGEHGIGDLNGGKLGGKRLLGNVPVFRGPWLLPPSQVGGRCRGDLPTLKTKSSTTLPSSGSVRLPSLDQIISQAAEEAACAIGPGGRDLGSNYRNPISGGKEDKSKASRRKATWHNIG</sequence>
<name>A0A0J8TEW8_COCIT</name>
<evidence type="ECO:0000313" key="2">
    <source>
        <dbReference type="EMBL" id="KMU72102.1"/>
    </source>
</evidence>
<evidence type="ECO:0000313" key="3">
    <source>
        <dbReference type="Proteomes" id="UP000054559"/>
    </source>
</evidence>
<accession>A0A0J8TEW8</accession>
<feature type="region of interest" description="Disordered" evidence="1">
    <location>
        <begin position="136"/>
        <end position="164"/>
    </location>
</feature>
<reference evidence="3" key="1">
    <citation type="journal article" date="2010" name="Genome Res.">
        <title>Population genomic sequencing of Coccidioides fungi reveals recent hybridization and transposon control.</title>
        <authorList>
            <person name="Neafsey D.E."/>
            <person name="Barker B.M."/>
            <person name="Sharpton T.J."/>
            <person name="Stajich J.E."/>
            <person name="Park D.J."/>
            <person name="Whiston E."/>
            <person name="Hung C.-Y."/>
            <person name="McMahan C."/>
            <person name="White J."/>
            <person name="Sykes S."/>
            <person name="Heiman D."/>
            <person name="Young S."/>
            <person name="Zeng Q."/>
            <person name="Abouelleil A."/>
            <person name="Aftuck L."/>
            <person name="Bessette D."/>
            <person name="Brown A."/>
            <person name="FitzGerald M."/>
            <person name="Lui A."/>
            <person name="Macdonald J.P."/>
            <person name="Priest M."/>
            <person name="Orbach M.J."/>
            <person name="Galgiani J.N."/>
            <person name="Kirkland T.N."/>
            <person name="Cole G.T."/>
            <person name="Birren B.W."/>
            <person name="Henn M.R."/>
            <person name="Taylor J.W."/>
            <person name="Rounsley S.D."/>
        </authorList>
    </citation>
    <scope>NUCLEOTIDE SEQUENCE [LARGE SCALE GENOMIC DNA]</scope>
    <source>
        <strain evidence="3">RMSCC 3703</strain>
    </source>
</reference>
<protein>
    <submittedName>
        <fullName evidence="2">Uncharacterized protein</fullName>
    </submittedName>
</protein>
<dbReference type="Proteomes" id="UP000054559">
    <property type="component" value="Unassembled WGS sequence"/>
</dbReference>
<dbReference type="PROSITE" id="PS51257">
    <property type="entry name" value="PROKAR_LIPOPROTEIN"/>
    <property type="match status" value="1"/>
</dbReference>
<feature type="compositionally biased region" description="Basic residues" evidence="1">
    <location>
        <begin position="153"/>
        <end position="164"/>
    </location>
</feature>
<dbReference type="EMBL" id="DS268118">
    <property type="protein sequence ID" value="KMU72102.1"/>
    <property type="molecule type" value="Genomic_DNA"/>
</dbReference>
<proteinExistence type="predicted"/>
<organism evidence="2 3">
    <name type="scientific">Coccidioides immitis RMSCC 3703</name>
    <dbReference type="NCBI Taxonomy" id="454286"/>
    <lineage>
        <taxon>Eukaryota</taxon>
        <taxon>Fungi</taxon>
        <taxon>Dikarya</taxon>
        <taxon>Ascomycota</taxon>
        <taxon>Pezizomycotina</taxon>
        <taxon>Eurotiomycetes</taxon>
        <taxon>Eurotiomycetidae</taxon>
        <taxon>Onygenales</taxon>
        <taxon>Onygenaceae</taxon>
        <taxon>Coccidioides</taxon>
    </lineage>
</organism>
<evidence type="ECO:0000256" key="1">
    <source>
        <dbReference type="SAM" id="MobiDB-lite"/>
    </source>
</evidence>
<gene>
    <name evidence="2" type="ORF">CISG_00411</name>
</gene>
<dbReference type="AlphaFoldDB" id="A0A0J8TEW8"/>